<dbReference type="Proteomes" id="UP000239156">
    <property type="component" value="Unassembled WGS sequence"/>
</dbReference>
<proteinExistence type="predicted"/>
<dbReference type="VEuPathDB" id="FungiDB:PSTT_14504"/>
<dbReference type="AlphaFoldDB" id="A0A2S4UM23"/>
<accession>A0A2S4UM23</accession>
<organism evidence="1 2">
    <name type="scientific">Puccinia striiformis</name>
    <dbReference type="NCBI Taxonomy" id="27350"/>
    <lineage>
        <taxon>Eukaryota</taxon>
        <taxon>Fungi</taxon>
        <taxon>Dikarya</taxon>
        <taxon>Basidiomycota</taxon>
        <taxon>Pucciniomycotina</taxon>
        <taxon>Pucciniomycetes</taxon>
        <taxon>Pucciniales</taxon>
        <taxon>Pucciniaceae</taxon>
        <taxon>Puccinia</taxon>
    </lineage>
</organism>
<evidence type="ECO:0000313" key="2">
    <source>
        <dbReference type="Proteomes" id="UP000239156"/>
    </source>
</evidence>
<keyword evidence="2" id="KW-1185">Reference proteome</keyword>
<sequence length="93" mass="9970">MATTTQEGGEPAATKKYYEELPTTKDEDNIPASKKQAISPKLSMACGAAPLAAVLAQPKINPMTLAVEKDKSCLVADILREQQSAQLNKWANP</sequence>
<comment type="caution">
    <text evidence="1">The sequence shown here is derived from an EMBL/GenBank/DDBJ whole genome shotgun (WGS) entry which is preliminary data.</text>
</comment>
<name>A0A2S4UM23_9BASI</name>
<dbReference type="EMBL" id="PKSL01000230">
    <property type="protein sequence ID" value="POV98319.1"/>
    <property type="molecule type" value="Genomic_DNA"/>
</dbReference>
<dbReference type="VEuPathDB" id="FungiDB:PSHT_13724"/>
<evidence type="ECO:0000313" key="1">
    <source>
        <dbReference type="EMBL" id="POV98319.1"/>
    </source>
</evidence>
<gene>
    <name evidence="1" type="ORF">PSTT_14504</name>
</gene>
<protein>
    <submittedName>
        <fullName evidence="1">Uncharacterized protein</fullName>
    </submittedName>
</protein>
<reference evidence="1" key="1">
    <citation type="submission" date="2017-12" db="EMBL/GenBank/DDBJ databases">
        <title>Gene loss provides genomic basis for host adaptation in cereal stripe rust fungi.</title>
        <authorList>
            <person name="Xia C."/>
        </authorList>
    </citation>
    <scope>NUCLEOTIDE SEQUENCE [LARGE SCALE GENOMIC DNA]</scope>
    <source>
        <strain evidence="1">93-210</strain>
    </source>
</reference>